<name>A0A9J6P5N0_9CLOT</name>
<dbReference type="NCBIfam" id="TIGR00234">
    <property type="entry name" value="tyrS"/>
    <property type="match status" value="1"/>
</dbReference>
<gene>
    <name evidence="10" type="primary">tyrS</name>
    <name evidence="13" type="ORF">KDK92_19295</name>
</gene>
<dbReference type="SMART" id="SM00363">
    <property type="entry name" value="S4"/>
    <property type="match status" value="1"/>
</dbReference>
<dbReference type="InterPro" id="IPR002305">
    <property type="entry name" value="aa-tRNA-synth_Ic"/>
</dbReference>
<feature type="binding site" evidence="10">
    <location>
        <position position="235"/>
    </location>
    <ligand>
        <name>ATP</name>
        <dbReference type="ChEBI" id="CHEBI:30616"/>
    </ligand>
</feature>
<dbReference type="InterPro" id="IPR036986">
    <property type="entry name" value="S4_RNA-bd_sf"/>
</dbReference>
<evidence type="ECO:0000256" key="3">
    <source>
        <dbReference type="ARBA" id="ARBA00022598"/>
    </source>
</evidence>
<evidence type="ECO:0000256" key="11">
    <source>
        <dbReference type="PROSITE-ProRule" id="PRU00182"/>
    </source>
</evidence>
<evidence type="ECO:0000256" key="1">
    <source>
        <dbReference type="ARBA" id="ARBA00011738"/>
    </source>
</evidence>
<comment type="catalytic activity">
    <reaction evidence="9 10">
        <text>tRNA(Tyr) + L-tyrosine + ATP = L-tyrosyl-tRNA(Tyr) + AMP + diphosphate + H(+)</text>
        <dbReference type="Rhea" id="RHEA:10220"/>
        <dbReference type="Rhea" id="RHEA-COMP:9706"/>
        <dbReference type="Rhea" id="RHEA-COMP:9707"/>
        <dbReference type="ChEBI" id="CHEBI:15378"/>
        <dbReference type="ChEBI" id="CHEBI:30616"/>
        <dbReference type="ChEBI" id="CHEBI:33019"/>
        <dbReference type="ChEBI" id="CHEBI:58315"/>
        <dbReference type="ChEBI" id="CHEBI:78442"/>
        <dbReference type="ChEBI" id="CHEBI:78536"/>
        <dbReference type="ChEBI" id="CHEBI:456215"/>
        <dbReference type="EC" id="6.1.1.1"/>
    </reaction>
</comment>
<dbReference type="CDD" id="cd00805">
    <property type="entry name" value="TyrRS_core"/>
    <property type="match status" value="1"/>
</dbReference>
<dbReference type="Pfam" id="PF00579">
    <property type="entry name" value="tRNA-synt_1b"/>
    <property type="match status" value="1"/>
</dbReference>
<organism evidence="13 14">
    <name type="scientific">Oceanirhabdus seepicola</name>
    <dbReference type="NCBI Taxonomy" id="2828781"/>
    <lineage>
        <taxon>Bacteria</taxon>
        <taxon>Bacillati</taxon>
        <taxon>Bacillota</taxon>
        <taxon>Clostridia</taxon>
        <taxon>Eubacteriales</taxon>
        <taxon>Clostridiaceae</taxon>
        <taxon>Oceanirhabdus</taxon>
    </lineage>
</organism>
<comment type="similarity">
    <text evidence="10">Belongs to the class-I aminoacyl-tRNA synthetase family. TyrS type 2 subfamily.</text>
</comment>
<evidence type="ECO:0000256" key="8">
    <source>
        <dbReference type="ARBA" id="ARBA00023146"/>
    </source>
</evidence>
<dbReference type="FunFam" id="3.40.50.620:FF:000061">
    <property type="entry name" value="Tyrosine--tRNA ligase"/>
    <property type="match status" value="1"/>
</dbReference>
<keyword evidence="5 10" id="KW-0067">ATP-binding</keyword>
<dbReference type="AlphaFoldDB" id="A0A9J6P5N0"/>
<sequence length="405" mass="46064">MKKLTIDEQMRLLLKGLEEVISEGELRAKLEKSETTGEPLIVKLGLDPTAPDIHLGHSVVLRKAKQFQDLGHKVIIIIGDFTGMIGDPSGKSKTRKPLTRDEVLINAETYRRQLFKILDPDFTEVRFNSEWLECMSFKEVIELMAKQTVARILERDDFKNRFNNNQSIGLHEFTYPLMQGLDSVIINADVELGGTDQTFNILMGRTLQKEYNKEKQVAMFVPILEGTDGKEKMSKSLGNYIGVNENPKEIFGKVMSVPDELIIRYFELVTDVHPDEIDVFKKQLEEGTVNPRDLKLNLAEIVVSLYHGSNAGKRAREEFISIFSNKSLPKDIEEIQCPDGDCICNKLIQIILKMSFANTNREARRLISQGAIKINGEKFIEDECFELKAGDVIQVGKKRFVKIKN</sequence>
<keyword evidence="7 10" id="KW-0648">Protein biosynthesis</keyword>
<dbReference type="GO" id="GO:0004831">
    <property type="term" value="F:tyrosine-tRNA ligase activity"/>
    <property type="evidence" value="ECO:0007669"/>
    <property type="project" value="UniProtKB-UniRule"/>
</dbReference>
<reference evidence="13" key="1">
    <citation type="journal article" date="2021" name="mSystems">
        <title>Bacteria and Archaea Synergistically Convert Glycine Betaine to Biogenic Methane in the Formosa Cold Seep of the South China Sea.</title>
        <authorList>
            <person name="Li L."/>
            <person name="Zhang W."/>
            <person name="Zhang S."/>
            <person name="Song L."/>
            <person name="Sun Q."/>
            <person name="Zhang H."/>
            <person name="Xiang H."/>
            <person name="Dong X."/>
        </authorList>
    </citation>
    <scope>NUCLEOTIDE SEQUENCE</scope>
    <source>
        <strain evidence="13">ZWT</strain>
    </source>
</reference>
<comment type="function">
    <text evidence="10">Catalyzes the attachment of tyrosine to tRNA(Tyr) in a two-step reaction: tyrosine is first activated by ATP to form Tyr-AMP and then transferred to the acceptor end of tRNA(Tyr).</text>
</comment>
<dbReference type="Pfam" id="PF01479">
    <property type="entry name" value="S4"/>
    <property type="match status" value="1"/>
</dbReference>
<feature type="short sequence motif" description="'HIGH' region" evidence="10">
    <location>
        <begin position="48"/>
        <end position="57"/>
    </location>
</feature>
<feature type="short sequence motif" description="'KMSKS' region" evidence="10">
    <location>
        <begin position="232"/>
        <end position="236"/>
    </location>
</feature>
<dbReference type="Gene3D" id="3.10.290.10">
    <property type="entry name" value="RNA-binding S4 domain"/>
    <property type="match status" value="1"/>
</dbReference>
<dbReference type="GO" id="GO:0005524">
    <property type="term" value="F:ATP binding"/>
    <property type="evidence" value="ECO:0007669"/>
    <property type="project" value="UniProtKB-UniRule"/>
</dbReference>
<dbReference type="GO" id="GO:0003723">
    <property type="term" value="F:RNA binding"/>
    <property type="evidence" value="ECO:0007669"/>
    <property type="project" value="UniProtKB-KW"/>
</dbReference>
<evidence type="ECO:0000256" key="9">
    <source>
        <dbReference type="ARBA" id="ARBA00048248"/>
    </source>
</evidence>
<dbReference type="EC" id="6.1.1.1" evidence="10"/>
<dbReference type="InterPro" id="IPR001412">
    <property type="entry name" value="aa-tRNA-synth_I_CS"/>
</dbReference>
<dbReference type="InterPro" id="IPR024088">
    <property type="entry name" value="Tyr-tRNA-ligase_bac-type"/>
</dbReference>
<keyword evidence="4 10" id="KW-0547">Nucleotide-binding</keyword>
<comment type="caution">
    <text evidence="13">The sequence shown here is derived from an EMBL/GenBank/DDBJ whole genome shotgun (WGS) entry which is preliminary data.</text>
</comment>
<evidence type="ECO:0000256" key="7">
    <source>
        <dbReference type="ARBA" id="ARBA00022917"/>
    </source>
</evidence>
<dbReference type="GO" id="GO:0006437">
    <property type="term" value="P:tyrosyl-tRNA aminoacylation"/>
    <property type="evidence" value="ECO:0007669"/>
    <property type="project" value="UniProtKB-UniRule"/>
</dbReference>
<accession>A0A9J6P5N0</accession>
<reference evidence="13" key="2">
    <citation type="submission" date="2021-04" db="EMBL/GenBank/DDBJ databases">
        <authorList>
            <person name="Dong X."/>
        </authorList>
    </citation>
    <scope>NUCLEOTIDE SEQUENCE</scope>
    <source>
        <strain evidence="13">ZWT</strain>
    </source>
</reference>
<dbReference type="PANTHER" id="PTHR11766:SF1">
    <property type="entry name" value="TYROSINE--TRNA LIGASE"/>
    <property type="match status" value="1"/>
</dbReference>
<dbReference type="FunFam" id="1.10.240.10:FF:000006">
    <property type="entry name" value="Tyrosine--tRNA ligase"/>
    <property type="match status" value="1"/>
</dbReference>
<keyword evidence="2 10" id="KW-0963">Cytoplasm</keyword>
<dbReference type="Proteomes" id="UP001056429">
    <property type="component" value="Unassembled WGS sequence"/>
</dbReference>
<dbReference type="Gene3D" id="3.40.50.620">
    <property type="entry name" value="HUPs"/>
    <property type="match status" value="1"/>
</dbReference>
<evidence type="ECO:0000256" key="4">
    <source>
        <dbReference type="ARBA" id="ARBA00022741"/>
    </source>
</evidence>
<dbReference type="SUPFAM" id="SSF52374">
    <property type="entry name" value="Nucleotidylyl transferase"/>
    <property type="match status" value="1"/>
</dbReference>
<dbReference type="RefSeq" id="WP_250861025.1">
    <property type="nucleotide sequence ID" value="NZ_JAGSOJ010000004.1"/>
</dbReference>
<keyword evidence="6 11" id="KW-0694">RNA-binding</keyword>
<dbReference type="SUPFAM" id="SSF55174">
    <property type="entry name" value="Alpha-L RNA-binding motif"/>
    <property type="match status" value="1"/>
</dbReference>
<dbReference type="InterPro" id="IPR014729">
    <property type="entry name" value="Rossmann-like_a/b/a_fold"/>
</dbReference>
<feature type="domain" description="RNA-binding S4" evidence="12">
    <location>
        <begin position="346"/>
        <end position="402"/>
    </location>
</feature>
<evidence type="ECO:0000259" key="12">
    <source>
        <dbReference type="SMART" id="SM00363"/>
    </source>
</evidence>
<comment type="subcellular location">
    <subcellularLocation>
        <location evidence="10">Cytoplasm</location>
    </subcellularLocation>
</comment>
<evidence type="ECO:0000313" key="13">
    <source>
        <dbReference type="EMBL" id="MCM1991891.1"/>
    </source>
</evidence>
<dbReference type="Gene3D" id="1.10.240.10">
    <property type="entry name" value="Tyrosyl-Transfer RNA Synthetase"/>
    <property type="match status" value="1"/>
</dbReference>
<dbReference type="PANTHER" id="PTHR11766">
    <property type="entry name" value="TYROSYL-TRNA SYNTHETASE"/>
    <property type="match status" value="1"/>
</dbReference>
<dbReference type="InterPro" id="IPR002942">
    <property type="entry name" value="S4_RNA-bd"/>
</dbReference>
<proteinExistence type="inferred from homology"/>
<evidence type="ECO:0000313" key="14">
    <source>
        <dbReference type="Proteomes" id="UP001056429"/>
    </source>
</evidence>
<evidence type="ECO:0000256" key="6">
    <source>
        <dbReference type="ARBA" id="ARBA00022884"/>
    </source>
</evidence>
<evidence type="ECO:0000256" key="10">
    <source>
        <dbReference type="HAMAP-Rule" id="MF_02007"/>
    </source>
</evidence>
<dbReference type="PRINTS" id="PR01040">
    <property type="entry name" value="TRNASYNTHTYR"/>
</dbReference>
<dbReference type="CDD" id="cd00165">
    <property type="entry name" value="S4"/>
    <property type="match status" value="1"/>
</dbReference>
<dbReference type="InterPro" id="IPR002307">
    <property type="entry name" value="Tyr-tRNA-ligase"/>
</dbReference>
<evidence type="ECO:0000256" key="5">
    <source>
        <dbReference type="ARBA" id="ARBA00022840"/>
    </source>
</evidence>
<protein>
    <recommendedName>
        <fullName evidence="10">Tyrosine--tRNA ligase</fullName>
        <ecNumber evidence="10">6.1.1.1</ecNumber>
    </recommendedName>
    <alternativeName>
        <fullName evidence="10">Tyrosyl-tRNA synthetase</fullName>
        <shortName evidence="10">TyrRS</shortName>
    </alternativeName>
</protein>
<dbReference type="PROSITE" id="PS00178">
    <property type="entry name" value="AA_TRNA_LIGASE_I"/>
    <property type="match status" value="1"/>
</dbReference>
<keyword evidence="8 10" id="KW-0030">Aminoacyl-tRNA synthetase</keyword>
<dbReference type="GO" id="GO:0005829">
    <property type="term" value="C:cytosol"/>
    <property type="evidence" value="ECO:0007669"/>
    <property type="project" value="TreeGrafter"/>
</dbReference>
<dbReference type="InterPro" id="IPR024108">
    <property type="entry name" value="Tyr-tRNA-ligase_bac_2"/>
</dbReference>
<dbReference type="EMBL" id="JAGSOJ010000004">
    <property type="protein sequence ID" value="MCM1991891.1"/>
    <property type="molecule type" value="Genomic_DNA"/>
</dbReference>
<dbReference type="HAMAP" id="MF_02007">
    <property type="entry name" value="Tyr_tRNA_synth_type2"/>
    <property type="match status" value="1"/>
</dbReference>
<keyword evidence="3 10" id="KW-0436">Ligase</keyword>
<comment type="subunit">
    <text evidence="1 10">Homodimer.</text>
</comment>
<evidence type="ECO:0000256" key="2">
    <source>
        <dbReference type="ARBA" id="ARBA00022490"/>
    </source>
</evidence>
<keyword evidence="14" id="KW-1185">Reference proteome</keyword>
<dbReference type="PROSITE" id="PS50889">
    <property type="entry name" value="S4"/>
    <property type="match status" value="1"/>
</dbReference>